<evidence type="ECO:0000313" key="4">
    <source>
        <dbReference type="Proteomes" id="UP000283269"/>
    </source>
</evidence>
<evidence type="ECO:0000256" key="1">
    <source>
        <dbReference type="SAM" id="MobiDB-lite"/>
    </source>
</evidence>
<keyword evidence="4" id="KW-1185">Reference proteome</keyword>
<gene>
    <name evidence="3" type="ORF">CVT25_009900</name>
</gene>
<keyword evidence="2" id="KW-0812">Transmembrane</keyword>
<keyword evidence="2" id="KW-1133">Transmembrane helix</keyword>
<sequence>MASTLRILLWNYCVVIELAGLTGWLASLVEEGASDSEEDNNNGTSDSGEMEDEDSDEDFNENSDANSDEDIIT</sequence>
<protein>
    <submittedName>
        <fullName evidence="3">Uncharacterized protein</fullName>
    </submittedName>
</protein>
<feature type="region of interest" description="Disordered" evidence="1">
    <location>
        <begin position="31"/>
        <end position="73"/>
    </location>
</feature>
<dbReference type="InParanoid" id="A0A409XT94"/>
<reference evidence="3 4" key="1">
    <citation type="journal article" date="2018" name="Evol. Lett.">
        <title>Horizontal gene cluster transfer increased hallucinogenic mushroom diversity.</title>
        <authorList>
            <person name="Reynolds H.T."/>
            <person name="Vijayakumar V."/>
            <person name="Gluck-Thaler E."/>
            <person name="Korotkin H.B."/>
            <person name="Matheny P.B."/>
            <person name="Slot J.C."/>
        </authorList>
    </citation>
    <scope>NUCLEOTIDE SEQUENCE [LARGE SCALE GENOMIC DNA]</scope>
    <source>
        <strain evidence="3 4">2631</strain>
    </source>
</reference>
<name>A0A409XT94_PSICY</name>
<feature type="compositionally biased region" description="Acidic residues" evidence="1">
    <location>
        <begin position="48"/>
        <end position="73"/>
    </location>
</feature>
<organism evidence="3 4">
    <name type="scientific">Psilocybe cyanescens</name>
    <dbReference type="NCBI Taxonomy" id="93625"/>
    <lineage>
        <taxon>Eukaryota</taxon>
        <taxon>Fungi</taxon>
        <taxon>Dikarya</taxon>
        <taxon>Basidiomycota</taxon>
        <taxon>Agaricomycotina</taxon>
        <taxon>Agaricomycetes</taxon>
        <taxon>Agaricomycetidae</taxon>
        <taxon>Agaricales</taxon>
        <taxon>Agaricineae</taxon>
        <taxon>Strophariaceae</taxon>
        <taxon>Psilocybe</taxon>
    </lineage>
</organism>
<evidence type="ECO:0000256" key="2">
    <source>
        <dbReference type="SAM" id="Phobius"/>
    </source>
</evidence>
<accession>A0A409XT94</accession>
<keyword evidence="2" id="KW-0472">Membrane</keyword>
<dbReference type="Proteomes" id="UP000283269">
    <property type="component" value="Unassembled WGS sequence"/>
</dbReference>
<evidence type="ECO:0000313" key="3">
    <source>
        <dbReference type="EMBL" id="PPQ94052.1"/>
    </source>
</evidence>
<comment type="caution">
    <text evidence="3">The sequence shown here is derived from an EMBL/GenBank/DDBJ whole genome shotgun (WGS) entry which is preliminary data.</text>
</comment>
<proteinExistence type="predicted"/>
<dbReference type="EMBL" id="NHYD01000494">
    <property type="protein sequence ID" value="PPQ94052.1"/>
    <property type="molecule type" value="Genomic_DNA"/>
</dbReference>
<feature type="transmembrane region" description="Helical" evidence="2">
    <location>
        <begin position="7"/>
        <end position="26"/>
    </location>
</feature>
<dbReference type="AlphaFoldDB" id="A0A409XT94"/>